<reference evidence="1" key="1">
    <citation type="submission" date="2024-01" db="EMBL/GenBank/DDBJ databases">
        <title>Bank of Algae and Cyanobacteria of the Azores (BACA) strain genomes.</title>
        <authorList>
            <person name="Luz R."/>
            <person name="Cordeiro R."/>
            <person name="Fonseca A."/>
            <person name="Goncalves V."/>
        </authorList>
    </citation>
    <scope>NUCLEOTIDE SEQUENCE</scope>
    <source>
        <strain evidence="1">BACA0141</strain>
    </source>
</reference>
<dbReference type="GO" id="GO:0032259">
    <property type="term" value="P:methylation"/>
    <property type="evidence" value="ECO:0007669"/>
    <property type="project" value="UniProtKB-KW"/>
</dbReference>
<protein>
    <submittedName>
        <fullName evidence="1">Methyltransferase domain-containing protein</fullName>
    </submittedName>
</protein>
<comment type="caution">
    <text evidence="1">The sequence shown here is derived from an EMBL/GenBank/DDBJ whole genome shotgun (WGS) entry which is preliminary data.</text>
</comment>
<dbReference type="AlphaFoldDB" id="A0AAW9PY23"/>
<dbReference type="GO" id="GO:0030798">
    <property type="term" value="F:trans-aconitate 2-methyltransferase activity"/>
    <property type="evidence" value="ECO:0007669"/>
    <property type="project" value="InterPro"/>
</dbReference>
<sequence>MNWDADLYLQFAKERTRPSSDLISRINLLQPQRIIDLGCGPGNSTAMLRQKWLQADITGLDNSPEMIAAASKSYPSEKWVLSNIASWSAEIPFDLVFSNATLQWLPNHGKLFAHLFSQVALGGALAIQVPAHYQSPLRQVVDEVSKDPLWSDRMDRARNALTFERPRFYYDVLQPLAKYLEIWETEYYHVMDSPKAIVNWFRGTGLRPFLGSLESEQQKEKFEQMLLEGYTKAYPQQNDGRILFPFRRLFIIAYR</sequence>
<dbReference type="InterPro" id="IPR029063">
    <property type="entry name" value="SAM-dependent_MTases_sf"/>
</dbReference>
<dbReference type="PANTHER" id="PTHR43861">
    <property type="entry name" value="TRANS-ACONITATE 2-METHYLTRANSFERASE-RELATED"/>
    <property type="match status" value="1"/>
</dbReference>
<proteinExistence type="predicted"/>
<dbReference type="SUPFAM" id="SSF53335">
    <property type="entry name" value="S-adenosyl-L-methionine-dependent methyltransferases"/>
    <property type="match status" value="1"/>
</dbReference>
<evidence type="ECO:0000313" key="2">
    <source>
        <dbReference type="Proteomes" id="UP001333818"/>
    </source>
</evidence>
<dbReference type="InterPro" id="IPR023149">
    <property type="entry name" value="Trans_acon_MeTrfase_C"/>
</dbReference>
<gene>
    <name evidence="1" type="ORF">V2H45_24470</name>
</gene>
<accession>A0AAW9PY23</accession>
<keyword evidence="1" id="KW-0808">Transferase</keyword>
<dbReference type="CDD" id="cd02440">
    <property type="entry name" value="AdoMet_MTases"/>
    <property type="match status" value="1"/>
</dbReference>
<dbReference type="RefSeq" id="WP_330486337.1">
    <property type="nucleotide sequence ID" value="NZ_JAZBJZ010000186.1"/>
</dbReference>
<evidence type="ECO:0000313" key="1">
    <source>
        <dbReference type="EMBL" id="MEE3719900.1"/>
    </source>
</evidence>
<dbReference type="PANTHER" id="PTHR43861:SF1">
    <property type="entry name" value="TRANS-ACONITATE 2-METHYLTRANSFERASE"/>
    <property type="match status" value="1"/>
</dbReference>
<keyword evidence="2" id="KW-1185">Reference proteome</keyword>
<dbReference type="Gene3D" id="1.10.150.290">
    <property type="entry name" value="S-adenosyl-L-methionine-dependent methyltransferases"/>
    <property type="match status" value="1"/>
</dbReference>
<keyword evidence="1" id="KW-0489">Methyltransferase</keyword>
<name>A0AAW9PY23_9CYAN</name>
<dbReference type="Pfam" id="PF13489">
    <property type="entry name" value="Methyltransf_23"/>
    <property type="match status" value="1"/>
</dbReference>
<dbReference type="EMBL" id="JAZBJZ010000186">
    <property type="protein sequence ID" value="MEE3719900.1"/>
    <property type="molecule type" value="Genomic_DNA"/>
</dbReference>
<dbReference type="Proteomes" id="UP001333818">
    <property type="component" value="Unassembled WGS sequence"/>
</dbReference>
<organism evidence="1 2">
    <name type="scientific">Tumidithrix elongata BACA0141</name>
    <dbReference type="NCBI Taxonomy" id="2716417"/>
    <lineage>
        <taxon>Bacteria</taxon>
        <taxon>Bacillati</taxon>
        <taxon>Cyanobacteriota</taxon>
        <taxon>Cyanophyceae</taxon>
        <taxon>Pseudanabaenales</taxon>
        <taxon>Pseudanabaenaceae</taxon>
        <taxon>Tumidithrix</taxon>
        <taxon>Tumidithrix elongata</taxon>
    </lineage>
</organism>
<dbReference type="Gene3D" id="3.40.50.150">
    <property type="entry name" value="Vaccinia Virus protein VP39"/>
    <property type="match status" value="1"/>
</dbReference>